<dbReference type="RefSeq" id="WP_118017272.1">
    <property type="nucleotide sequence ID" value="NZ_CAUHGS010000006.1"/>
</dbReference>
<evidence type="ECO:0000313" key="2">
    <source>
        <dbReference type="Proteomes" id="UP000284543"/>
    </source>
</evidence>
<dbReference type="EMBL" id="QRZM01000001">
    <property type="protein sequence ID" value="RGV78499.1"/>
    <property type="molecule type" value="Genomic_DNA"/>
</dbReference>
<proteinExistence type="predicted"/>
<dbReference type="AlphaFoldDB" id="A0A412ZE81"/>
<comment type="caution">
    <text evidence="1">The sequence shown here is derived from an EMBL/GenBank/DDBJ whole genome shotgun (WGS) entry which is preliminary data.</text>
</comment>
<gene>
    <name evidence="1" type="ORF">DWW02_01810</name>
</gene>
<accession>A0A412ZE81</accession>
<dbReference type="Proteomes" id="UP000284543">
    <property type="component" value="Unassembled WGS sequence"/>
</dbReference>
<organism evidence="1 2">
    <name type="scientific">Enterocloster bolteae</name>
    <dbReference type="NCBI Taxonomy" id="208479"/>
    <lineage>
        <taxon>Bacteria</taxon>
        <taxon>Bacillati</taxon>
        <taxon>Bacillota</taxon>
        <taxon>Clostridia</taxon>
        <taxon>Lachnospirales</taxon>
        <taxon>Lachnospiraceae</taxon>
        <taxon>Enterocloster</taxon>
    </lineage>
</organism>
<sequence>MTKMTIHYEKEFSPADEGMLCAKADSLNGKTYVTVDRDKKMVTFEYDIPGFGVSEPCFLVAMMATIMDEFHIKKLELTYEEGC</sequence>
<evidence type="ECO:0000313" key="1">
    <source>
        <dbReference type="EMBL" id="RGV78499.1"/>
    </source>
</evidence>
<protein>
    <submittedName>
        <fullName evidence="1">Uncharacterized protein</fullName>
    </submittedName>
</protein>
<name>A0A412ZE81_9FIRM</name>
<reference evidence="1 2" key="1">
    <citation type="submission" date="2018-08" db="EMBL/GenBank/DDBJ databases">
        <title>A genome reference for cultivated species of the human gut microbiota.</title>
        <authorList>
            <person name="Zou Y."/>
            <person name="Xue W."/>
            <person name="Luo G."/>
        </authorList>
    </citation>
    <scope>NUCLEOTIDE SEQUENCE [LARGE SCALE GENOMIC DNA]</scope>
    <source>
        <strain evidence="1 2">AF14-18</strain>
    </source>
</reference>